<dbReference type="NCBIfam" id="NF009008">
    <property type="entry name" value="PRK12354.1"/>
    <property type="match status" value="1"/>
</dbReference>
<dbReference type="HOGENOM" id="CLU_076278_0_1_3"/>
<dbReference type="CDD" id="cd04235">
    <property type="entry name" value="AAK_CK"/>
    <property type="match status" value="1"/>
</dbReference>
<evidence type="ECO:0000259" key="8">
    <source>
        <dbReference type="Pfam" id="PF00696"/>
    </source>
</evidence>
<keyword evidence="4 7" id="KW-0418">Kinase</keyword>
<evidence type="ECO:0000256" key="7">
    <source>
        <dbReference type="PIRNR" id="PIRNR000723"/>
    </source>
</evidence>
<dbReference type="PIRSF" id="PIRSF000723">
    <property type="entry name" value="Carbamate_kin"/>
    <property type="match status" value="1"/>
</dbReference>
<dbReference type="GO" id="GO:0008804">
    <property type="term" value="F:carbamate kinase activity"/>
    <property type="evidence" value="ECO:0007669"/>
    <property type="project" value="UniProtKB-UniRule"/>
</dbReference>
<comment type="similarity">
    <text evidence="1 7">Belongs to the carbamate kinase family.</text>
</comment>
<dbReference type="FunFam" id="3.40.1160.10:FF:000007">
    <property type="entry name" value="Carbamate kinase"/>
    <property type="match status" value="1"/>
</dbReference>
<dbReference type="SUPFAM" id="SSF53633">
    <property type="entry name" value="Carbamate kinase-like"/>
    <property type="match status" value="1"/>
</dbReference>
<dbReference type="Proteomes" id="UP000008206">
    <property type="component" value="Chromosome"/>
</dbReference>
<dbReference type="NCBIfam" id="TIGR00746">
    <property type="entry name" value="arcC"/>
    <property type="match status" value="1"/>
</dbReference>
<dbReference type="InterPro" id="IPR003964">
    <property type="entry name" value="Carb_kinase"/>
</dbReference>
<dbReference type="KEGG" id="cyj:Cyan7822_3387"/>
<dbReference type="GO" id="GO:0005829">
    <property type="term" value="C:cytosol"/>
    <property type="evidence" value="ECO:0007669"/>
    <property type="project" value="TreeGrafter"/>
</dbReference>
<feature type="domain" description="Aspartate/glutamate/uridylate kinase" evidence="8">
    <location>
        <begin position="1"/>
        <end position="273"/>
    </location>
</feature>
<evidence type="ECO:0000256" key="2">
    <source>
        <dbReference type="ARBA" id="ARBA00013070"/>
    </source>
</evidence>
<proteinExistence type="inferred from homology"/>
<dbReference type="GO" id="GO:0019546">
    <property type="term" value="P:L-arginine deiminase pathway"/>
    <property type="evidence" value="ECO:0007669"/>
    <property type="project" value="TreeGrafter"/>
</dbReference>
<dbReference type="AlphaFoldDB" id="E0UDM4"/>
<accession>E0UDM4</accession>
<evidence type="ECO:0000313" key="10">
    <source>
        <dbReference type="Proteomes" id="UP000008206"/>
    </source>
</evidence>
<comment type="catalytic activity">
    <reaction evidence="5">
        <text>hydrogencarbonate + NH4(+) + ATP = carbamoyl phosphate + ADP + H2O + H(+)</text>
        <dbReference type="Rhea" id="RHEA:10152"/>
        <dbReference type="ChEBI" id="CHEBI:15377"/>
        <dbReference type="ChEBI" id="CHEBI:15378"/>
        <dbReference type="ChEBI" id="CHEBI:17544"/>
        <dbReference type="ChEBI" id="CHEBI:28938"/>
        <dbReference type="ChEBI" id="CHEBI:30616"/>
        <dbReference type="ChEBI" id="CHEBI:58228"/>
        <dbReference type="ChEBI" id="CHEBI:456216"/>
        <dbReference type="EC" id="2.7.2.2"/>
    </reaction>
</comment>
<reference evidence="10" key="1">
    <citation type="journal article" date="2011" name="MBio">
        <title>Novel metabolic attributes of the genus Cyanothece, comprising a group of unicellular nitrogen-fixing Cyanobacteria.</title>
        <authorList>
            <person name="Bandyopadhyay A."/>
            <person name="Elvitigala T."/>
            <person name="Welsh E."/>
            <person name="Stockel J."/>
            <person name="Liberton M."/>
            <person name="Min H."/>
            <person name="Sherman L.A."/>
            <person name="Pakrasi H.B."/>
        </authorList>
    </citation>
    <scope>NUCLEOTIDE SEQUENCE [LARGE SCALE GENOMIC DNA]</scope>
    <source>
        <strain evidence="10">PCC 7822</strain>
    </source>
</reference>
<sequence length="311" mass="32866">MRVVIALGGNALLKRGQPLEAEVQRQNIQTAAAVIAEIAENHTVVVTHGNGPQVGLLALQAEAYKGVNPYPLDVLDAQTEGMIGYLLEQELRNHLKDRQVVTLLTQIAVDPHDSAFSQPTKPIGPVYLKTEAQQLAAQRGWAICADGDGYRRVVPSPEPKQILELATIRLLVEVGALVVCAGGGGIPVMITPGGAIGGIEAVIDKDLAAALLAINLKADALLLLTDVEGVYHHWGTPEAQLLREVTSTALRQEHFAAGSMGPKVEAACRFVEATGGYAGIGKLEDGAEILNGQRGTRVQIGGYGARNYDSP</sequence>
<evidence type="ECO:0000256" key="6">
    <source>
        <dbReference type="NCBIfam" id="TIGR00746"/>
    </source>
</evidence>
<keyword evidence="3 7" id="KW-0808">Transferase</keyword>
<dbReference type="Gene3D" id="3.40.1160.10">
    <property type="entry name" value="Acetylglutamate kinase-like"/>
    <property type="match status" value="1"/>
</dbReference>
<dbReference type="Pfam" id="PF00696">
    <property type="entry name" value="AA_kinase"/>
    <property type="match status" value="1"/>
</dbReference>
<evidence type="ECO:0000256" key="4">
    <source>
        <dbReference type="ARBA" id="ARBA00022777"/>
    </source>
</evidence>
<gene>
    <name evidence="9" type="ordered locus">Cyan7822_3387</name>
</gene>
<dbReference type="OrthoDB" id="9766717at2"/>
<organism evidence="9 10">
    <name type="scientific">Gloeothece verrucosa (strain PCC 7822)</name>
    <name type="common">Cyanothece sp. (strain PCC 7822)</name>
    <dbReference type="NCBI Taxonomy" id="497965"/>
    <lineage>
        <taxon>Bacteria</taxon>
        <taxon>Bacillati</taxon>
        <taxon>Cyanobacteriota</taxon>
        <taxon>Cyanophyceae</taxon>
        <taxon>Oscillatoriophycideae</taxon>
        <taxon>Chroococcales</taxon>
        <taxon>Aphanothecaceae</taxon>
        <taxon>Gloeothece</taxon>
        <taxon>Gloeothece verrucosa</taxon>
    </lineage>
</organism>
<keyword evidence="10" id="KW-1185">Reference proteome</keyword>
<dbReference type="EMBL" id="CP002198">
    <property type="protein sequence ID" value="ADN15337.1"/>
    <property type="molecule type" value="Genomic_DNA"/>
</dbReference>
<dbReference type="PRINTS" id="PR01469">
    <property type="entry name" value="CARBMTKINASE"/>
</dbReference>
<protein>
    <recommendedName>
        <fullName evidence="2 6">Carbamate kinase</fullName>
    </recommendedName>
</protein>
<evidence type="ECO:0000256" key="5">
    <source>
        <dbReference type="ARBA" id="ARBA00048467"/>
    </source>
</evidence>
<dbReference type="InterPro" id="IPR036393">
    <property type="entry name" value="AceGlu_kinase-like_sf"/>
</dbReference>
<name>E0UDM4_GLOV7</name>
<dbReference type="InterPro" id="IPR001048">
    <property type="entry name" value="Asp/Glu/Uridylate_kinase"/>
</dbReference>
<dbReference type="PANTHER" id="PTHR30409">
    <property type="entry name" value="CARBAMATE KINASE"/>
    <property type="match status" value="1"/>
</dbReference>
<dbReference type="STRING" id="497965.Cyan7822_3387"/>
<evidence type="ECO:0000256" key="3">
    <source>
        <dbReference type="ARBA" id="ARBA00022679"/>
    </source>
</evidence>
<dbReference type="eggNOG" id="COG0549">
    <property type="taxonomic scope" value="Bacteria"/>
</dbReference>
<evidence type="ECO:0000313" key="9">
    <source>
        <dbReference type="EMBL" id="ADN15337.1"/>
    </source>
</evidence>
<dbReference type="RefSeq" id="WP_013323406.1">
    <property type="nucleotide sequence ID" value="NC_014501.1"/>
</dbReference>
<dbReference type="PANTHER" id="PTHR30409:SF1">
    <property type="entry name" value="CARBAMATE KINASE-RELATED"/>
    <property type="match status" value="1"/>
</dbReference>
<evidence type="ECO:0000256" key="1">
    <source>
        <dbReference type="ARBA" id="ARBA00011066"/>
    </source>
</evidence>